<accession>A0A2S8F021</accession>
<comment type="caution">
    <text evidence="1">The sequence shown here is derived from an EMBL/GenBank/DDBJ whole genome shotgun (WGS) entry which is preliminary data.</text>
</comment>
<dbReference type="Pfam" id="PF20371">
    <property type="entry name" value="DUF6666"/>
    <property type="match status" value="1"/>
</dbReference>
<organism evidence="1 2">
    <name type="scientific">Blastopirellula marina</name>
    <dbReference type="NCBI Taxonomy" id="124"/>
    <lineage>
        <taxon>Bacteria</taxon>
        <taxon>Pseudomonadati</taxon>
        <taxon>Planctomycetota</taxon>
        <taxon>Planctomycetia</taxon>
        <taxon>Pirellulales</taxon>
        <taxon>Pirellulaceae</taxon>
        <taxon>Blastopirellula</taxon>
    </lineage>
</organism>
<protein>
    <submittedName>
        <fullName evidence="1">Uncharacterized protein</fullName>
    </submittedName>
</protein>
<dbReference type="Proteomes" id="UP000240009">
    <property type="component" value="Unassembled WGS sequence"/>
</dbReference>
<gene>
    <name evidence="1" type="ORF">C5Y96_24380</name>
</gene>
<sequence>MHCIQWTGKTLRIISTFPKVATFLMTIRRYGQRELALPLPSPQRYFNQLSKEGKAMRVFPWILTLLTASCGSTLADLATAAEPREPAKLQHVVSENYNRPPSPTTAIRSLFSTDQDRVFAARQRVARASYVASKVQAGDIQQVDYSVLNEASGTMPMEGEIIMEGPAVAGIHDPATYHGGPGCSSCQGGAACGDSCGSCDTCGVCGPCETICFPLCFRLNLDNLSFRAGVQGFKGPLNAGMDGSFGFLYGVNWGAPLFSRDHGFGVQLGVNGTNANLHGASFTDDNRDQFFLTAGFFRRVDWGWQGGLVYDHMSDHWYYDIDASQIRGELSWKFQCKGEFGLWFTASDETSDINEQILLPGASVPTTVNGSFQPHNMFAFFYRTPLEVCGGEMRFSGGWTDNELGLVGADVNVPITKCLALETNFLYLIPRHDNEDNGDPCTCETWNIGINLVWYPRACSSASAGKNYYRPLFNVANNGTFSMYPTE</sequence>
<evidence type="ECO:0000313" key="1">
    <source>
        <dbReference type="EMBL" id="PQO25481.1"/>
    </source>
</evidence>
<name>A0A2S8F021_9BACT</name>
<proteinExistence type="predicted"/>
<evidence type="ECO:0000313" key="2">
    <source>
        <dbReference type="Proteomes" id="UP000240009"/>
    </source>
</evidence>
<dbReference type="AlphaFoldDB" id="A0A2S8F021"/>
<dbReference type="EMBL" id="PUIA01000081">
    <property type="protein sequence ID" value="PQO25481.1"/>
    <property type="molecule type" value="Genomic_DNA"/>
</dbReference>
<dbReference type="InterPro" id="IPR046607">
    <property type="entry name" value="DUF6666"/>
</dbReference>
<reference evidence="1 2" key="1">
    <citation type="submission" date="2018-02" db="EMBL/GenBank/DDBJ databases">
        <title>Comparative genomes isolates from brazilian mangrove.</title>
        <authorList>
            <person name="Araujo J.E."/>
            <person name="Taketani R.G."/>
            <person name="Silva M.C.P."/>
            <person name="Loureco M.V."/>
            <person name="Andreote F.D."/>
        </authorList>
    </citation>
    <scope>NUCLEOTIDE SEQUENCE [LARGE SCALE GENOMIC DNA]</scope>
    <source>
        <strain evidence="1 2">HEX-2 MGV</strain>
    </source>
</reference>